<feature type="region of interest" description="Disordered" evidence="1">
    <location>
        <begin position="136"/>
        <end position="174"/>
    </location>
</feature>
<reference evidence="3" key="1">
    <citation type="journal article" date="2019" name="Int. J. Syst. Evol. Microbiol.">
        <title>The Global Catalogue of Microorganisms (GCM) 10K type strain sequencing project: providing services to taxonomists for standard genome sequencing and annotation.</title>
        <authorList>
            <consortium name="The Broad Institute Genomics Platform"/>
            <consortium name="The Broad Institute Genome Sequencing Center for Infectious Disease"/>
            <person name="Wu L."/>
            <person name="Ma J."/>
        </authorList>
    </citation>
    <scope>NUCLEOTIDE SEQUENCE [LARGE SCALE GENOMIC DNA]</scope>
    <source>
        <strain evidence="3">CGMCC 4.1542</strain>
    </source>
</reference>
<accession>A0ABV9WWS3</accession>
<name>A0ABV9WWS3_9ACTN</name>
<dbReference type="Proteomes" id="UP001595855">
    <property type="component" value="Unassembled WGS sequence"/>
</dbReference>
<feature type="region of interest" description="Disordered" evidence="1">
    <location>
        <begin position="1"/>
        <end position="32"/>
    </location>
</feature>
<dbReference type="EMBL" id="JBHSJO010000001">
    <property type="protein sequence ID" value="MFC5015967.1"/>
    <property type="molecule type" value="Genomic_DNA"/>
</dbReference>
<evidence type="ECO:0000313" key="3">
    <source>
        <dbReference type="Proteomes" id="UP001595855"/>
    </source>
</evidence>
<evidence type="ECO:0000256" key="1">
    <source>
        <dbReference type="SAM" id="MobiDB-lite"/>
    </source>
</evidence>
<comment type="caution">
    <text evidence="2">The sequence shown here is derived from an EMBL/GenBank/DDBJ whole genome shotgun (WGS) entry which is preliminary data.</text>
</comment>
<organism evidence="2 3">
    <name type="scientific">Streptomyces lienomycini</name>
    <dbReference type="NCBI Taxonomy" id="284035"/>
    <lineage>
        <taxon>Bacteria</taxon>
        <taxon>Bacillati</taxon>
        <taxon>Actinomycetota</taxon>
        <taxon>Actinomycetes</taxon>
        <taxon>Kitasatosporales</taxon>
        <taxon>Streptomycetaceae</taxon>
        <taxon>Streptomyces</taxon>
    </lineage>
</organism>
<gene>
    <name evidence="2" type="ORF">ACFPRC_13855</name>
</gene>
<dbReference type="RefSeq" id="WP_271319934.1">
    <property type="nucleotide sequence ID" value="NZ_BAAATN010000004.1"/>
</dbReference>
<feature type="compositionally biased region" description="Low complexity" evidence="1">
    <location>
        <begin position="7"/>
        <end position="21"/>
    </location>
</feature>
<proteinExistence type="predicted"/>
<sequence length="349" mass="36099">MADKDSNAALPAHAAHPMANPGYGKRTAPAEPGAAVRPVDFSHLPAREAYIAAYVHGLPEGAAMDVKSLAKALPLYGQQAVRSALNLLSRAGHLHRARGLAATGDGGTRWVFRTFWSGAGRDSAWWARFLGGDAKERGTSPVEPASTSAPTPVPASEATDEAPQAPEVAEGPDAHRATAYRVLARLGRVEPRLALSDGDCHALTDLVVPWLERGATPVSLMRALTNGLPDDIHAPRGFVSRRLRDKLPPATVPYGVVGEAASGGPGPGPEPRLVGRLMPECTECGVPGRPGAFVGGLCRGCRAVGGHGDATSGVPGALSVVPARGAVLAREAAMAARDARRVSATARRP</sequence>
<evidence type="ECO:0000313" key="2">
    <source>
        <dbReference type="EMBL" id="MFC5015967.1"/>
    </source>
</evidence>
<evidence type="ECO:0008006" key="4">
    <source>
        <dbReference type="Google" id="ProtNLM"/>
    </source>
</evidence>
<feature type="compositionally biased region" description="Low complexity" evidence="1">
    <location>
        <begin position="143"/>
        <end position="157"/>
    </location>
</feature>
<protein>
    <recommendedName>
        <fullName evidence="4">MarR family transcriptional regulator</fullName>
    </recommendedName>
</protein>
<keyword evidence="3" id="KW-1185">Reference proteome</keyword>